<evidence type="ECO:0000256" key="4">
    <source>
        <dbReference type="ARBA" id="ARBA00034521"/>
    </source>
</evidence>
<protein>
    <recommendedName>
        <fullName evidence="5">Arsenite methyltransferase</fullName>
        <ecNumber evidence="4">2.1.1.137</ecNumber>
    </recommendedName>
</protein>
<reference evidence="10" key="1">
    <citation type="submission" date="2022-04" db="EMBL/GenBank/DDBJ databases">
        <title>Lysobacter sp. CAU 1642 isolated from sea sand.</title>
        <authorList>
            <person name="Kim W."/>
        </authorList>
    </citation>
    <scope>NUCLEOTIDE SEQUENCE</scope>
    <source>
        <strain evidence="10">CAU 1642</strain>
    </source>
</reference>
<evidence type="ECO:0000259" key="9">
    <source>
        <dbReference type="Pfam" id="PF13847"/>
    </source>
</evidence>
<accession>A0ABT0GM51</accession>
<name>A0ABT0GM51_9GAMM</name>
<evidence type="ECO:0000313" key="10">
    <source>
        <dbReference type="EMBL" id="MCK7595107.1"/>
    </source>
</evidence>
<dbReference type="Gene3D" id="3.40.50.150">
    <property type="entry name" value="Vaccinia Virus protein VP39"/>
    <property type="match status" value="1"/>
</dbReference>
<evidence type="ECO:0000256" key="7">
    <source>
        <dbReference type="ARBA" id="ARBA00047943"/>
    </source>
</evidence>
<dbReference type="SUPFAM" id="SSF53335">
    <property type="entry name" value="S-adenosyl-L-methionine-dependent methyltransferases"/>
    <property type="match status" value="1"/>
</dbReference>
<dbReference type="InterPro" id="IPR026669">
    <property type="entry name" value="Arsenite_MeTrfase-like"/>
</dbReference>
<comment type="catalytic activity">
    <reaction evidence="8">
        <text>arsenic triglutathione + 3 [thioredoxin]-dithiol + 3 S-adenosyl-L-methionine = trimethylarsine + 3 [thioredoxin]-disulfide + 3 glutathione + 3 S-adenosyl-L-homocysteine + 3 H(+)</text>
        <dbReference type="Rhea" id="RHEA:69432"/>
        <dbReference type="Rhea" id="RHEA-COMP:10698"/>
        <dbReference type="Rhea" id="RHEA-COMP:10700"/>
        <dbReference type="ChEBI" id="CHEBI:15378"/>
        <dbReference type="ChEBI" id="CHEBI:27130"/>
        <dbReference type="ChEBI" id="CHEBI:29950"/>
        <dbReference type="ChEBI" id="CHEBI:50058"/>
        <dbReference type="ChEBI" id="CHEBI:57856"/>
        <dbReference type="ChEBI" id="CHEBI:57925"/>
        <dbReference type="ChEBI" id="CHEBI:59789"/>
        <dbReference type="ChEBI" id="CHEBI:183640"/>
        <dbReference type="EC" id="2.1.1.137"/>
    </reaction>
</comment>
<comment type="caution">
    <text evidence="10">The sequence shown here is derived from an EMBL/GenBank/DDBJ whole genome shotgun (WGS) entry which is preliminary data.</text>
</comment>
<comment type="catalytic activity">
    <reaction evidence="6">
        <text>arsenic triglutathione + [thioredoxin]-dithiol + S-adenosyl-L-methionine + 2 H2O = methylarsonous acid + [thioredoxin]-disulfide + 3 glutathione + S-adenosyl-L-homocysteine + H(+)</text>
        <dbReference type="Rhea" id="RHEA:69460"/>
        <dbReference type="Rhea" id="RHEA-COMP:10698"/>
        <dbReference type="Rhea" id="RHEA-COMP:10700"/>
        <dbReference type="ChEBI" id="CHEBI:15377"/>
        <dbReference type="ChEBI" id="CHEBI:15378"/>
        <dbReference type="ChEBI" id="CHEBI:17826"/>
        <dbReference type="ChEBI" id="CHEBI:29950"/>
        <dbReference type="ChEBI" id="CHEBI:50058"/>
        <dbReference type="ChEBI" id="CHEBI:57856"/>
        <dbReference type="ChEBI" id="CHEBI:57925"/>
        <dbReference type="ChEBI" id="CHEBI:59789"/>
        <dbReference type="ChEBI" id="CHEBI:183640"/>
        <dbReference type="EC" id="2.1.1.137"/>
    </reaction>
</comment>
<dbReference type="RefSeq" id="WP_248210869.1">
    <property type="nucleotide sequence ID" value="NZ_JALNMH010000014.1"/>
</dbReference>
<dbReference type="InterPro" id="IPR029063">
    <property type="entry name" value="SAM-dependent_MTases_sf"/>
</dbReference>
<dbReference type="EC" id="2.1.1.137" evidence="4"/>
<keyword evidence="11" id="KW-1185">Reference proteome</keyword>
<dbReference type="GO" id="GO:0008168">
    <property type="term" value="F:methyltransferase activity"/>
    <property type="evidence" value="ECO:0007669"/>
    <property type="project" value="UniProtKB-KW"/>
</dbReference>
<keyword evidence="1" id="KW-0808">Transferase</keyword>
<dbReference type="Gene3D" id="3.40.5.100">
    <property type="match status" value="1"/>
</dbReference>
<keyword evidence="10" id="KW-0489">Methyltransferase</keyword>
<dbReference type="Pfam" id="PF13847">
    <property type="entry name" value="Methyltransf_31"/>
    <property type="match status" value="1"/>
</dbReference>
<comment type="similarity">
    <text evidence="3">Belongs to the methyltransferase superfamily. Arsenite methyltransferase family.</text>
</comment>
<dbReference type="PANTHER" id="PTHR43675">
    <property type="entry name" value="ARSENITE METHYLTRANSFERASE"/>
    <property type="match status" value="1"/>
</dbReference>
<comment type="catalytic activity">
    <reaction evidence="7">
        <text>arsenic triglutathione + 2 [thioredoxin]-dithiol + 2 S-adenosyl-L-methionine + H2O = dimethylarsinous acid + 2 [thioredoxin]-disulfide + 3 glutathione + 2 S-adenosyl-L-homocysteine + 2 H(+)</text>
        <dbReference type="Rhea" id="RHEA:69464"/>
        <dbReference type="Rhea" id="RHEA-COMP:10698"/>
        <dbReference type="Rhea" id="RHEA-COMP:10700"/>
        <dbReference type="ChEBI" id="CHEBI:15377"/>
        <dbReference type="ChEBI" id="CHEBI:15378"/>
        <dbReference type="ChEBI" id="CHEBI:23808"/>
        <dbReference type="ChEBI" id="CHEBI:29950"/>
        <dbReference type="ChEBI" id="CHEBI:50058"/>
        <dbReference type="ChEBI" id="CHEBI:57856"/>
        <dbReference type="ChEBI" id="CHEBI:57925"/>
        <dbReference type="ChEBI" id="CHEBI:59789"/>
        <dbReference type="ChEBI" id="CHEBI:183640"/>
        <dbReference type="EC" id="2.1.1.137"/>
    </reaction>
</comment>
<evidence type="ECO:0000256" key="2">
    <source>
        <dbReference type="ARBA" id="ARBA00022691"/>
    </source>
</evidence>
<evidence type="ECO:0000313" key="11">
    <source>
        <dbReference type="Proteomes" id="UP001431449"/>
    </source>
</evidence>
<proteinExistence type="inferred from homology"/>
<sequence>MNSASQSIHQDVRDYYGRILQGSQDLKTGACCSVESLSPRMRQLLAEVHPEVNARFYGCGAPLPTALEGCHVLDLGCGSGRDVYVLSRLVGESGRVTGVDMTPEQLEVARRHQAWHAERYGHAQSNVRFVEGYIEDLEGAGLADESVDVVVSNCVVNLAPDKEAVFREVLRVLKPGGELYFSDVFCDRRLPQALQDDPVLRGECLGGALYTEDFRRLLGQLGCADVRGVAQAPVPLLDPEIEAKIGFARFTSMTLRVFKLPLEDRCEDFGQVATYLGTIPDQPHAFDLDDHHRFETGRPLRVCGNTFDMLGKSRLARHFRLEGDTSRHFGLFDCGPAQPAATGTAAGACC</sequence>
<evidence type="ECO:0000256" key="8">
    <source>
        <dbReference type="ARBA" id="ARBA00048428"/>
    </source>
</evidence>
<keyword evidence="2" id="KW-0949">S-adenosyl-L-methionine</keyword>
<dbReference type="PANTHER" id="PTHR43675:SF8">
    <property type="entry name" value="ARSENITE METHYLTRANSFERASE"/>
    <property type="match status" value="1"/>
</dbReference>
<dbReference type="InterPro" id="IPR025714">
    <property type="entry name" value="Methyltranfer_dom"/>
</dbReference>
<dbReference type="CDD" id="cd02440">
    <property type="entry name" value="AdoMet_MTases"/>
    <property type="match status" value="1"/>
</dbReference>
<evidence type="ECO:0000256" key="1">
    <source>
        <dbReference type="ARBA" id="ARBA00022679"/>
    </source>
</evidence>
<gene>
    <name evidence="10" type="ORF">M0G41_15665</name>
</gene>
<dbReference type="Proteomes" id="UP001431449">
    <property type="component" value="Unassembled WGS sequence"/>
</dbReference>
<evidence type="ECO:0000256" key="5">
    <source>
        <dbReference type="ARBA" id="ARBA00034545"/>
    </source>
</evidence>
<dbReference type="GO" id="GO:0032259">
    <property type="term" value="P:methylation"/>
    <property type="evidence" value="ECO:0007669"/>
    <property type="project" value="UniProtKB-KW"/>
</dbReference>
<evidence type="ECO:0000256" key="6">
    <source>
        <dbReference type="ARBA" id="ARBA00047941"/>
    </source>
</evidence>
<evidence type="ECO:0000256" key="3">
    <source>
        <dbReference type="ARBA" id="ARBA00034487"/>
    </source>
</evidence>
<organism evidence="10 11">
    <name type="scientific">Pseudomarimonas salicorniae</name>
    <dbReference type="NCBI Taxonomy" id="2933270"/>
    <lineage>
        <taxon>Bacteria</taxon>
        <taxon>Pseudomonadati</taxon>
        <taxon>Pseudomonadota</taxon>
        <taxon>Gammaproteobacteria</taxon>
        <taxon>Lysobacterales</taxon>
        <taxon>Lysobacteraceae</taxon>
        <taxon>Pseudomarimonas</taxon>
    </lineage>
</organism>
<feature type="domain" description="Methyltransferase" evidence="9">
    <location>
        <begin position="68"/>
        <end position="218"/>
    </location>
</feature>
<dbReference type="EMBL" id="JALNMH010000014">
    <property type="protein sequence ID" value="MCK7595107.1"/>
    <property type="molecule type" value="Genomic_DNA"/>
</dbReference>